<dbReference type="GO" id="GO:0010333">
    <property type="term" value="F:terpene synthase activity"/>
    <property type="evidence" value="ECO:0007669"/>
    <property type="project" value="InterPro"/>
</dbReference>
<dbReference type="InterPro" id="IPR008949">
    <property type="entry name" value="Isoprenoid_synthase_dom_sf"/>
</dbReference>
<dbReference type="SFLD" id="SFLDG01020">
    <property type="entry name" value="Terpene_Cyclase_Like_2"/>
    <property type="match status" value="1"/>
</dbReference>
<dbReference type="Gene3D" id="1.10.600.10">
    <property type="entry name" value="Farnesyl Diphosphate Synthase"/>
    <property type="match status" value="1"/>
</dbReference>
<dbReference type="AlphaFoldDB" id="A0A918W9K4"/>
<keyword evidence="1" id="KW-0456">Lyase</keyword>
<proteinExistence type="predicted"/>
<reference evidence="3" key="1">
    <citation type="journal article" date="2014" name="Int. J. Syst. Evol. Microbiol.">
        <title>Complete genome sequence of Corynebacterium casei LMG S-19264T (=DSM 44701T), isolated from a smear-ripened cheese.</title>
        <authorList>
            <consortium name="US DOE Joint Genome Institute (JGI-PGF)"/>
            <person name="Walter F."/>
            <person name="Albersmeier A."/>
            <person name="Kalinowski J."/>
            <person name="Ruckert C."/>
        </authorList>
    </citation>
    <scope>NUCLEOTIDE SEQUENCE</scope>
    <source>
        <strain evidence="3">JCM 4518</strain>
    </source>
</reference>
<feature type="compositionally biased region" description="Basic and acidic residues" evidence="2">
    <location>
        <begin position="341"/>
        <end position="354"/>
    </location>
</feature>
<evidence type="ECO:0000313" key="4">
    <source>
        <dbReference type="Proteomes" id="UP000644020"/>
    </source>
</evidence>
<protein>
    <recommendedName>
        <fullName evidence="5">Terpene synthase</fullName>
    </recommendedName>
</protein>
<feature type="region of interest" description="Disordered" evidence="2">
    <location>
        <begin position="339"/>
        <end position="376"/>
    </location>
</feature>
<dbReference type="InterPro" id="IPR034686">
    <property type="entry name" value="Terpene_cyclase-like_2"/>
</dbReference>
<dbReference type="SFLD" id="SFLDS00005">
    <property type="entry name" value="Isoprenoid_Synthase_Type_I"/>
    <property type="match status" value="1"/>
</dbReference>
<gene>
    <name evidence="3" type="ORF">GCM10010305_37750</name>
</gene>
<evidence type="ECO:0000256" key="1">
    <source>
        <dbReference type="ARBA" id="ARBA00023239"/>
    </source>
</evidence>
<evidence type="ECO:0008006" key="5">
    <source>
        <dbReference type="Google" id="ProtNLM"/>
    </source>
</evidence>
<dbReference type="EMBL" id="BMUL01000009">
    <property type="protein sequence ID" value="GHA90552.1"/>
    <property type="molecule type" value="Genomic_DNA"/>
</dbReference>
<dbReference type="Pfam" id="PF19086">
    <property type="entry name" value="Terpene_syn_C_2"/>
    <property type="match status" value="1"/>
</dbReference>
<comment type="caution">
    <text evidence="3">The sequence shown here is derived from an EMBL/GenBank/DDBJ whole genome shotgun (WGS) entry which is preliminary data.</text>
</comment>
<keyword evidence="4" id="KW-1185">Reference proteome</keyword>
<dbReference type="Proteomes" id="UP000644020">
    <property type="component" value="Unassembled WGS sequence"/>
</dbReference>
<dbReference type="SUPFAM" id="SSF48576">
    <property type="entry name" value="Terpenoid synthases"/>
    <property type="match status" value="1"/>
</dbReference>
<evidence type="ECO:0000256" key="2">
    <source>
        <dbReference type="SAM" id="MobiDB-lite"/>
    </source>
</evidence>
<reference evidence="3" key="2">
    <citation type="submission" date="2020-09" db="EMBL/GenBank/DDBJ databases">
        <authorList>
            <person name="Sun Q."/>
            <person name="Ohkuma M."/>
        </authorList>
    </citation>
    <scope>NUCLEOTIDE SEQUENCE</scope>
    <source>
        <strain evidence="3">JCM 4518</strain>
    </source>
</reference>
<sequence length="376" mass="42048">MTVNLRTVGLPELWMPHPLRVNPHLPGLRAESETWAREMGMLGGEEGPGGGAIWTLAQYRAMTVDLLTAWTLPDASPAALRLNHRFNIWALAWDDYFAHAFKRNGDLQGAREFTDRLHAFLRPEEGALLPEPVNAVERGIADLQRHLYPPRLAHWREEFSLALRRYVEAGVEELANSRTGRVPHLIDYAPFRRESFAAHTAPYSVELSTGARIPERIRRSRPVRGLMDAFMDVMGLANDVASYEREVHEEHDVNNLVVVIGTSLSIPIRQAVPAAIHLVNARMRDFERFRQEDIPPLARRAGLDHDERAQLDTWLSGAAGFLSGLHAWYTGAPRYVPADPPFHEEPGEAGETYRRGTGGHVPVPPSAVGYGVDAEP</sequence>
<name>A0A918W9K4_9ACTN</name>
<organism evidence="3 4">
    <name type="scientific">Streptomyces termitum</name>
    <dbReference type="NCBI Taxonomy" id="67368"/>
    <lineage>
        <taxon>Bacteria</taxon>
        <taxon>Bacillati</taxon>
        <taxon>Actinomycetota</taxon>
        <taxon>Actinomycetes</taxon>
        <taxon>Kitasatosporales</taxon>
        <taxon>Streptomycetaceae</taxon>
        <taxon>Streptomyces</taxon>
    </lineage>
</organism>
<evidence type="ECO:0000313" key="3">
    <source>
        <dbReference type="EMBL" id="GHA90552.1"/>
    </source>
</evidence>
<accession>A0A918W9K4</accession>